<dbReference type="EMBL" id="QNTT01000005">
    <property type="protein sequence ID" value="RBA39494.1"/>
    <property type="molecule type" value="Genomic_DNA"/>
</dbReference>
<sequence length="69" mass="7761">MSDPVATVRSMFWTEDAPTHCPYGHELGPDRVLVGWDAGRSGSLDHGHRVHICRQCGTIMSWTPRSRLE</sequence>
<dbReference type="Proteomes" id="UP000252187">
    <property type="component" value="Unassembled WGS sequence"/>
</dbReference>
<gene>
    <name evidence="1" type="ORF">DQ226_03415</name>
</gene>
<organism evidence="1 2">
    <name type="scientific">Dietzia maris</name>
    <dbReference type="NCBI Taxonomy" id="37915"/>
    <lineage>
        <taxon>Bacteria</taxon>
        <taxon>Bacillati</taxon>
        <taxon>Actinomycetota</taxon>
        <taxon>Actinomycetes</taxon>
        <taxon>Mycobacteriales</taxon>
        <taxon>Dietziaceae</taxon>
        <taxon>Dietzia</taxon>
    </lineage>
</organism>
<comment type="caution">
    <text evidence="1">The sequence shown here is derived from an EMBL/GenBank/DDBJ whole genome shotgun (WGS) entry which is preliminary data.</text>
</comment>
<dbReference type="AlphaFoldDB" id="A0A365PCW3"/>
<proteinExistence type="predicted"/>
<evidence type="ECO:0000313" key="2">
    <source>
        <dbReference type="Proteomes" id="UP000252187"/>
    </source>
</evidence>
<name>A0A365PCW3_9ACTN</name>
<evidence type="ECO:0000313" key="1">
    <source>
        <dbReference type="EMBL" id="RBA39494.1"/>
    </source>
</evidence>
<protein>
    <submittedName>
        <fullName evidence="1">Uncharacterized protein</fullName>
    </submittedName>
</protein>
<accession>A0A365PCW3</accession>
<reference evidence="1 2" key="1">
    <citation type="submission" date="2018-06" db="EMBL/GenBank/DDBJ databases">
        <title>Whole genome sequencing of four bacterial strains from South Shetland trench revealing bio-synthetic gene clusters.</title>
        <authorList>
            <person name="Abdel-Mageed W.M."/>
            <person name="Lehri B."/>
            <person name="Jarmusch S.A."/>
            <person name="Miranda K."/>
            <person name="Goodfellow M."/>
            <person name="Jaspars M."/>
            <person name="Karlyshev A.V."/>
        </authorList>
    </citation>
    <scope>NUCLEOTIDE SEQUENCE [LARGE SCALE GENOMIC DNA]</scope>
    <source>
        <strain evidence="1 2">SST1</strain>
    </source>
</reference>